<dbReference type="PROSITE" id="PS51575">
    <property type="entry name" value="SAM_MT43_SUVAR39_2"/>
    <property type="match status" value="1"/>
</dbReference>
<accession>A0ABD2ZXF4</accession>
<dbReference type="PANTHER" id="PTHR45660">
    <property type="entry name" value="HISTONE-LYSINE N-METHYLTRANSFERASE SETMAR"/>
    <property type="match status" value="1"/>
</dbReference>
<keyword evidence="3" id="KW-0489">Methyltransferase</keyword>
<dbReference type="Proteomes" id="UP001630127">
    <property type="component" value="Unassembled WGS sequence"/>
</dbReference>
<feature type="domain" description="Post-SET" evidence="11">
    <location>
        <begin position="866"/>
        <end position="882"/>
    </location>
</feature>
<dbReference type="InterPro" id="IPR003616">
    <property type="entry name" value="Post-SET_dom"/>
</dbReference>
<evidence type="ECO:0000256" key="1">
    <source>
        <dbReference type="ARBA" id="ARBA00004286"/>
    </source>
</evidence>
<evidence type="ECO:0000256" key="6">
    <source>
        <dbReference type="ARBA" id="ARBA00022853"/>
    </source>
</evidence>
<reference evidence="13 14" key="1">
    <citation type="submission" date="2024-11" db="EMBL/GenBank/DDBJ databases">
        <title>A near-complete genome assembly of Cinchona calisaya.</title>
        <authorList>
            <person name="Lian D.C."/>
            <person name="Zhao X.W."/>
            <person name="Wei L."/>
        </authorList>
    </citation>
    <scope>NUCLEOTIDE SEQUENCE [LARGE SCALE GENOMIC DNA]</scope>
    <source>
        <tissue evidence="13">Nenye</tissue>
    </source>
</reference>
<evidence type="ECO:0000256" key="4">
    <source>
        <dbReference type="ARBA" id="ARBA00022679"/>
    </source>
</evidence>
<proteinExistence type="predicted"/>
<dbReference type="AlphaFoldDB" id="A0ABD2ZXF4"/>
<dbReference type="PROSITE" id="PS50280">
    <property type="entry name" value="SET"/>
    <property type="match status" value="1"/>
</dbReference>
<dbReference type="SMART" id="SM00317">
    <property type="entry name" value="SET"/>
    <property type="match status" value="1"/>
</dbReference>
<dbReference type="SUPFAM" id="SSF82199">
    <property type="entry name" value="SET domain"/>
    <property type="match status" value="1"/>
</dbReference>
<keyword evidence="5" id="KW-0949">S-adenosyl-L-methionine</keyword>
<evidence type="ECO:0000256" key="2">
    <source>
        <dbReference type="ARBA" id="ARBA00022454"/>
    </source>
</evidence>
<dbReference type="InterPro" id="IPR007728">
    <property type="entry name" value="Pre-SET_dom"/>
</dbReference>
<keyword evidence="2" id="KW-0158">Chromosome</keyword>
<dbReference type="GO" id="GO:0006325">
    <property type="term" value="P:chromatin organization"/>
    <property type="evidence" value="ECO:0007669"/>
    <property type="project" value="UniProtKB-KW"/>
</dbReference>
<evidence type="ECO:0000256" key="7">
    <source>
        <dbReference type="ARBA" id="ARBA00023242"/>
    </source>
</evidence>
<dbReference type="PROSITE" id="PS50867">
    <property type="entry name" value="PRE_SET"/>
    <property type="match status" value="1"/>
</dbReference>
<dbReference type="Pfam" id="PF00856">
    <property type="entry name" value="SET"/>
    <property type="match status" value="1"/>
</dbReference>
<gene>
    <name evidence="13" type="ORF">ACH5RR_016948</name>
</gene>
<dbReference type="Pfam" id="PF05033">
    <property type="entry name" value="Pre-SET"/>
    <property type="match status" value="1"/>
</dbReference>
<keyword evidence="14" id="KW-1185">Reference proteome</keyword>
<feature type="domain" description="SET" evidence="9">
    <location>
        <begin position="739"/>
        <end position="854"/>
    </location>
</feature>
<sequence length="882" mass="99891">MNLLEVERSLPTKTLGKRILEGGSCLSHKYSPKFKRSNIDSFQSFPGHCGKFGYEVKIENLDFLATETIKTSNEIHDMAIVVPKPLRSLDYVKNRCIKPNVAYDGKLEVRREKINIKIEKFQSPKASRKLDCDVMLPKAGGDTFDLKATSYPLASEYQKSKLPNSSKAPVELNWDDVSLEKSIDNLSSLRTSVHSTELVTKYQDLKIPKSPPIIFKKIHNFLGSGKDYSSHSKVGADLATKRPSFETKPSKMNIETNDKSIPDEDEDYFIIEEKPTNVPQWNEDKLVSHLVTKKYPSQHVQGQASTRCKIDGEQNDEEICILSPLEWKKFLQSGLKCQNKTEKFSKAEISVGKMVCSKKGKVKIFAEEKVEETKAKQFKNIRLGPCDVATEMVTSNNMQKARNLYNELYQSLLHEYKEELDGGPIKKQIHVNAAMILKRERRWINMEPSLGHVPGVKIGDMFQFRAELAVVGLHNELNSGINYVTIDMKEYAISVVDAGRYDNRVESSDILVYSGHGGNSRVQSKKFEDQKLEKGNLALKNSMDAKLPVRVIRKTMLASSDAIPSSKKKKKIYIYDGLYTVSRVWRERSGNGKYVLMFELARMPGQPYCDKLMTNKQRRSMDYLEHNWVMTGDDVSQGQEKMPIKVVNEISDDTLAPFTYVTKMKYPHWHDLSVPKGCNCIGGCSDSQQCPCVVKNKGELPFNEEGAIVECKNMVYECGPNCKCPSSCQNRVSQHGPRLTLEVFRTKSRGWGVRSREDIPSGSFICEYIGELLLDQEADQRSNDGYLFDLDDGEGFTIDAAQYGNLGRFINHSCSPNLFAQNVLFDHDDKKSPHIMFFASEDIPALQELTFDYNCGRVCDPNGNIKAKQCCCGSRKCTGWMY</sequence>
<evidence type="ECO:0000259" key="11">
    <source>
        <dbReference type="PROSITE" id="PS50868"/>
    </source>
</evidence>
<comment type="caution">
    <text evidence="13">The sequence shown here is derived from an EMBL/GenBank/DDBJ whole genome shotgun (WGS) entry which is preliminary data.</text>
</comment>
<dbReference type="InterPro" id="IPR046341">
    <property type="entry name" value="SET_dom_sf"/>
</dbReference>
<keyword evidence="4" id="KW-0808">Transferase</keyword>
<organism evidence="13 14">
    <name type="scientific">Cinchona calisaya</name>
    <dbReference type="NCBI Taxonomy" id="153742"/>
    <lineage>
        <taxon>Eukaryota</taxon>
        <taxon>Viridiplantae</taxon>
        <taxon>Streptophyta</taxon>
        <taxon>Embryophyta</taxon>
        <taxon>Tracheophyta</taxon>
        <taxon>Spermatophyta</taxon>
        <taxon>Magnoliopsida</taxon>
        <taxon>eudicotyledons</taxon>
        <taxon>Gunneridae</taxon>
        <taxon>Pentapetalae</taxon>
        <taxon>asterids</taxon>
        <taxon>lamiids</taxon>
        <taxon>Gentianales</taxon>
        <taxon>Rubiaceae</taxon>
        <taxon>Cinchonoideae</taxon>
        <taxon>Cinchoneae</taxon>
        <taxon>Cinchona</taxon>
    </lineage>
</organism>
<protein>
    <submittedName>
        <fullName evidence="13">Uncharacterized protein</fullName>
    </submittedName>
</protein>
<keyword evidence="6" id="KW-0156">Chromatin regulator</keyword>
<dbReference type="InterPro" id="IPR003105">
    <property type="entry name" value="SRA_YDG"/>
</dbReference>
<comment type="subcellular location">
    <subcellularLocation>
        <location evidence="1">Chromosome</location>
    </subcellularLocation>
    <subcellularLocation>
        <location evidence="8">Nucleus</location>
    </subcellularLocation>
</comment>
<evidence type="ECO:0000256" key="8">
    <source>
        <dbReference type="PROSITE-ProRule" id="PRU00358"/>
    </source>
</evidence>
<dbReference type="GO" id="GO:0032259">
    <property type="term" value="P:methylation"/>
    <property type="evidence" value="ECO:0007669"/>
    <property type="project" value="UniProtKB-KW"/>
</dbReference>
<dbReference type="Gene3D" id="2.170.270.10">
    <property type="entry name" value="SET domain"/>
    <property type="match status" value="1"/>
</dbReference>
<dbReference type="GO" id="GO:0008168">
    <property type="term" value="F:methyltransferase activity"/>
    <property type="evidence" value="ECO:0007669"/>
    <property type="project" value="UniProtKB-KW"/>
</dbReference>
<dbReference type="InterPro" id="IPR001214">
    <property type="entry name" value="SET_dom"/>
</dbReference>
<dbReference type="InterPro" id="IPR036987">
    <property type="entry name" value="SRA-YDG_sf"/>
</dbReference>
<dbReference type="InterPro" id="IPR051357">
    <property type="entry name" value="H3K9_HMTase_SUVAR3-9"/>
</dbReference>
<evidence type="ECO:0000256" key="5">
    <source>
        <dbReference type="ARBA" id="ARBA00022691"/>
    </source>
</evidence>
<dbReference type="PANTHER" id="PTHR45660:SF46">
    <property type="entry name" value="HISTONE-LYSINE N-METHYLTRANSFERASE, H3 LYSINE-9 SPECIFIC SUVH6"/>
    <property type="match status" value="1"/>
</dbReference>
<dbReference type="SMART" id="SM00466">
    <property type="entry name" value="SRA"/>
    <property type="match status" value="1"/>
</dbReference>
<dbReference type="EMBL" id="JBJUIK010000007">
    <property type="protein sequence ID" value="KAL3524114.1"/>
    <property type="molecule type" value="Genomic_DNA"/>
</dbReference>
<dbReference type="PROSITE" id="PS50868">
    <property type="entry name" value="POST_SET"/>
    <property type="match status" value="1"/>
</dbReference>
<dbReference type="Gene3D" id="2.30.280.10">
    <property type="entry name" value="SRA-YDG"/>
    <property type="match status" value="1"/>
</dbReference>
<dbReference type="InterPro" id="IPR025794">
    <property type="entry name" value="H3-K9-MeTrfase_plant"/>
</dbReference>
<dbReference type="GO" id="GO:0005694">
    <property type="term" value="C:chromosome"/>
    <property type="evidence" value="ECO:0007669"/>
    <property type="project" value="UniProtKB-SubCell"/>
</dbReference>
<feature type="domain" description="Pre-SET" evidence="10">
    <location>
        <begin position="676"/>
        <end position="736"/>
    </location>
</feature>
<name>A0ABD2ZXF4_9GENT</name>
<evidence type="ECO:0000259" key="12">
    <source>
        <dbReference type="PROSITE" id="PS51015"/>
    </source>
</evidence>
<evidence type="ECO:0000313" key="13">
    <source>
        <dbReference type="EMBL" id="KAL3524114.1"/>
    </source>
</evidence>
<dbReference type="SMART" id="SM00468">
    <property type="entry name" value="PreSET"/>
    <property type="match status" value="1"/>
</dbReference>
<dbReference type="PROSITE" id="PS51015">
    <property type="entry name" value="YDG"/>
    <property type="match status" value="1"/>
</dbReference>
<dbReference type="GO" id="GO:0005634">
    <property type="term" value="C:nucleus"/>
    <property type="evidence" value="ECO:0007669"/>
    <property type="project" value="UniProtKB-SubCell"/>
</dbReference>
<keyword evidence="7 8" id="KW-0539">Nucleus</keyword>
<dbReference type="SUPFAM" id="SSF88697">
    <property type="entry name" value="PUA domain-like"/>
    <property type="match status" value="1"/>
</dbReference>
<dbReference type="InterPro" id="IPR015947">
    <property type="entry name" value="PUA-like_sf"/>
</dbReference>
<dbReference type="Pfam" id="PF02182">
    <property type="entry name" value="SAD_SRA"/>
    <property type="match status" value="1"/>
</dbReference>
<evidence type="ECO:0000259" key="10">
    <source>
        <dbReference type="PROSITE" id="PS50867"/>
    </source>
</evidence>
<evidence type="ECO:0000256" key="3">
    <source>
        <dbReference type="ARBA" id="ARBA00022603"/>
    </source>
</evidence>
<evidence type="ECO:0000259" key="9">
    <source>
        <dbReference type="PROSITE" id="PS50280"/>
    </source>
</evidence>
<evidence type="ECO:0000313" key="14">
    <source>
        <dbReference type="Proteomes" id="UP001630127"/>
    </source>
</evidence>
<feature type="domain" description="YDG" evidence="12">
    <location>
        <begin position="451"/>
        <end position="602"/>
    </location>
</feature>